<feature type="region of interest" description="Disordered" evidence="1">
    <location>
        <begin position="1"/>
        <end position="60"/>
    </location>
</feature>
<dbReference type="EMBL" id="KV423931">
    <property type="protein sequence ID" value="KZT60483.1"/>
    <property type="molecule type" value="Genomic_DNA"/>
</dbReference>
<accession>A0A165IEZ1</accession>
<evidence type="ECO:0000313" key="2">
    <source>
        <dbReference type="EMBL" id="KZT60483.1"/>
    </source>
</evidence>
<dbReference type="InParanoid" id="A0A165IEZ1"/>
<protein>
    <submittedName>
        <fullName evidence="2">Uncharacterized protein</fullName>
    </submittedName>
</protein>
<keyword evidence="3" id="KW-1185">Reference proteome</keyword>
<dbReference type="Proteomes" id="UP000076842">
    <property type="component" value="Unassembled WGS sequence"/>
</dbReference>
<sequence>MSQAALATFDPFKTHPFTRAGSAPTTSPATAPSASHAPRPMPVVAPQPRRGPMPSPPTAAEPVFTRFEMERKTPELVLKKLGGSWGAKDTSFKK</sequence>
<evidence type="ECO:0000313" key="3">
    <source>
        <dbReference type="Proteomes" id="UP000076842"/>
    </source>
</evidence>
<name>A0A165IEZ1_9BASI</name>
<gene>
    <name evidence="2" type="ORF">CALCODRAFT_492548</name>
</gene>
<feature type="compositionally biased region" description="Pro residues" evidence="1">
    <location>
        <begin position="39"/>
        <end position="59"/>
    </location>
</feature>
<organism evidence="2 3">
    <name type="scientific">Calocera cornea HHB12733</name>
    <dbReference type="NCBI Taxonomy" id="1353952"/>
    <lineage>
        <taxon>Eukaryota</taxon>
        <taxon>Fungi</taxon>
        <taxon>Dikarya</taxon>
        <taxon>Basidiomycota</taxon>
        <taxon>Agaricomycotina</taxon>
        <taxon>Dacrymycetes</taxon>
        <taxon>Dacrymycetales</taxon>
        <taxon>Dacrymycetaceae</taxon>
        <taxon>Calocera</taxon>
    </lineage>
</organism>
<reference evidence="2 3" key="1">
    <citation type="journal article" date="2016" name="Mol. Biol. Evol.">
        <title>Comparative Genomics of Early-Diverging Mushroom-Forming Fungi Provides Insights into the Origins of Lignocellulose Decay Capabilities.</title>
        <authorList>
            <person name="Nagy L.G."/>
            <person name="Riley R."/>
            <person name="Tritt A."/>
            <person name="Adam C."/>
            <person name="Daum C."/>
            <person name="Floudas D."/>
            <person name="Sun H."/>
            <person name="Yadav J.S."/>
            <person name="Pangilinan J."/>
            <person name="Larsson K.H."/>
            <person name="Matsuura K."/>
            <person name="Barry K."/>
            <person name="Labutti K."/>
            <person name="Kuo R."/>
            <person name="Ohm R.A."/>
            <person name="Bhattacharya S.S."/>
            <person name="Shirouzu T."/>
            <person name="Yoshinaga Y."/>
            <person name="Martin F.M."/>
            <person name="Grigoriev I.V."/>
            <person name="Hibbett D.S."/>
        </authorList>
    </citation>
    <scope>NUCLEOTIDE SEQUENCE [LARGE SCALE GENOMIC DNA]</scope>
    <source>
        <strain evidence="2 3">HHB12733</strain>
    </source>
</reference>
<feature type="compositionally biased region" description="Low complexity" evidence="1">
    <location>
        <begin position="18"/>
        <end position="38"/>
    </location>
</feature>
<evidence type="ECO:0000256" key="1">
    <source>
        <dbReference type="SAM" id="MobiDB-lite"/>
    </source>
</evidence>
<proteinExistence type="predicted"/>
<dbReference type="AlphaFoldDB" id="A0A165IEZ1"/>